<keyword evidence="3" id="KW-1185">Reference proteome</keyword>
<proteinExistence type="predicted"/>
<evidence type="ECO:0000313" key="2">
    <source>
        <dbReference type="EMBL" id="CUU59474.1"/>
    </source>
</evidence>
<dbReference type="EMBL" id="FAOZ01000028">
    <property type="protein sequence ID" value="CUU59474.1"/>
    <property type="molecule type" value="Genomic_DNA"/>
</dbReference>
<protein>
    <submittedName>
        <fullName evidence="2">Uncharacterized protein</fullName>
    </submittedName>
</protein>
<sequence length="778" mass="81526">MAGDVPADERILITVDDPDPGTDTRRGLLGPRDSAAGGDQEDSPDPTGLTSAAGAAGALELDAAGAGGVAHGLLDDSSLDDMPVWGARTRRSTTPAGAGGNAGAQHGERTVHRYGRVRVLGRPHAGPSQDATVAAAQDGTPGTTGTTTAQPAPGDGTIVSTLALPGGLSRTESLGVEAFRLRASDGYRRRKRARPRDAAPWDMARPCTDIAPARGSGTSVTPRLMPTLLNAPSANGTDAAQSTAGAPGTSGLSSYLEGSVAVGLILVEGPTAALRMSAAERTKIVAEVQNGLSWYATQNPAAELTFSYDIQLVQLSTPADPGASDLESVWRNPAMSRLGYAPTFDGVYDYVEGLRGRLGTKWAYCAFVTKYPLGHFAYASIGGPRLVLAADADGWGPDNIDRVFAHETGHIFGAPDEYAGAGCDCGGSWGRYGVPNGNCDACAPAPVDCLMRANTFALCRYTPAHIGWGHGVSGNPVLIQSRGLGVRGNFDVVVPSAFSGLTHVWRENDARDTPWRDPWQTAQALGRVDAVTMLQSTLATPGPLETVVRVGSRLFFLWRDSTGAFQWRPPVQLTQNVGGVPSMVQSRLGGRGNFELLAPAADVGIIHMWRNHDVAGYPWSAPKLFAANLGRVDAVSLIHGTLGGGAGLLEAVALVGTRLVHLTRDSSAVWRTNGVFAEGVSGNPVLIQSLYPGARNFEVVVPAAGTGLIHFFRDNNRATPIWSGPRPFGASLGHVDSVALIQSNYSGNLEVLARVSNRLYLLTRSGADAVWSTPQRVF</sequence>
<dbReference type="AlphaFoldDB" id="A0A0S4QWT2"/>
<dbReference type="SUPFAM" id="SSF55486">
    <property type="entry name" value="Metalloproteases ('zincins'), catalytic domain"/>
    <property type="match status" value="1"/>
</dbReference>
<gene>
    <name evidence="2" type="ORF">Ga0074812_12844</name>
</gene>
<evidence type="ECO:0000313" key="3">
    <source>
        <dbReference type="Proteomes" id="UP000198802"/>
    </source>
</evidence>
<evidence type="ECO:0000256" key="1">
    <source>
        <dbReference type="SAM" id="MobiDB-lite"/>
    </source>
</evidence>
<feature type="compositionally biased region" description="Low complexity" evidence="1">
    <location>
        <begin position="134"/>
        <end position="157"/>
    </location>
</feature>
<feature type="region of interest" description="Disordered" evidence="1">
    <location>
        <begin position="122"/>
        <end position="158"/>
    </location>
</feature>
<reference evidence="3" key="1">
    <citation type="submission" date="2015-11" db="EMBL/GenBank/DDBJ databases">
        <authorList>
            <person name="Varghese N."/>
        </authorList>
    </citation>
    <scope>NUCLEOTIDE SEQUENCE [LARGE SCALE GENOMIC DNA]</scope>
    <source>
        <strain evidence="3">DSM 45899</strain>
    </source>
</reference>
<accession>A0A0S4QWT2</accession>
<feature type="region of interest" description="Disordered" evidence="1">
    <location>
        <begin position="89"/>
        <end position="110"/>
    </location>
</feature>
<name>A0A0S4QWT2_9ACTN</name>
<dbReference type="Proteomes" id="UP000198802">
    <property type="component" value="Unassembled WGS sequence"/>
</dbReference>
<organism evidence="2 3">
    <name type="scientific">Parafrankia irregularis</name>
    <dbReference type="NCBI Taxonomy" id="795642"/>
    <lineage>
        <taxon>Bacteria</taxon>
        <taxon>Bacillati</taxon>
        <taxon>Actinomycetota</taxon>
        <taxon>Actinomycetes</taxon>
        <taxon>Frankiales</taxon>
        <taxon>Frankiaceae</taxon>
        <taxon>Parafrankia</taxon>
    </lineage>
</organism>
<dbReference type="RefSeq" id="WP_091283591.1">
    <property type="nucleotide sequence ID" value="NZ_FAOZ01000028.1"/>
</dbReference>
<feature type="region of interest" description="Disordered" evidence="1">
    <location>
        <begin position="1"/>
        <end position="54"/>
    </location>
</feature>